<dbReference type="EMBL" id="CAMGYJ010000005">
    <property type="protein sequence ID" value="CAI0423613.1"/>
    <property type="molecule type" value="Genomic_DNA"/>
</dbReference>
<accession>A0AAV0KRZ6</accession>
<keyword evidence="1" id="KW-0472">Membrane</keyword>
<keyword evidence="1" id="KW-0812">Transmembrane</keyword>
<evidence type="ECO:0000256" key="1">
    <source>
        <dbReference type="SAM" id="Phobius"/>
    </source>
</evidence>
<evidence type="ECO:0000313" key="4">
    <source>
        <dbReference type="Proteomes" id="UP001154282"/>
    </source>
</evidence>
<organism evidence="3 4">
    <name type="scientific">Linum tenue</name>
    <dbReference type="NCBI Taxonomy" id="586396"/>
    <lineage>
        <taxon>Eukaryota</taxon>
        <taxon>Viridiplantae</taxon>
        <taxon>Streptophyta</taxon>
        <taxon>Embryophyta</taxon>
        <taxon>Tracheophyta</taxon>
        <taxon>Spermatophyta</taxon>
        <taxon>Magnoliopsida</taxon>
        <taxon>eudicotyledons</taxon>
        <taxon>Gunneridae</taxon>
        <taxon>Pentapetalae</taxon>
        <taxon>rosids</taxon>
        <taxon>fabids</taxon>
        <taxon>Malpighiales</taxon>
        <taxon>Linaceae</taxon>
        <taxon>Linum</taxon>
    </lineage>
</organism>
<keyword evidence="4" id="KW-1185">Reference proteome</keyword>
<protein>
    <recommendedName>
        <fullName evidence="2">AB hydrolase-1 domain-containing protein</fullName>
    </recommendedName>
</protein>
<comment type="caution">
    <text evidence="3">The sequence shown here is derived from an EMBL/GenBank/DDBJ whole genome shotgun (WGS) entry which is preliminary data.</text>
</comment>
<reference evidence="3" key="1">
    <citation type="submission" date="2022-08" db="EMBL/GenBank/DDBJ databases">
        <authorList>
            <person name="Gutierrez-Valencia J."/>
        </authorList>
    </citation>
    <scope>NUCLEOTIDE SEQUENCE</scope>
</reference>
<feature type="domain" description="AB hydrolase-1" evidence="2">
    <location>
        <begin position="152"/>
        <end position="394"/>
    </location>
</feature>
<feature type="transmembrane region" description="Helical" evidence="1">
    <location>
        <begin position="26"/>
        <end position="50"/>
    </location>
</feature>
<dbReference type="FunFam" id="3.40.50.1820:FF:000270">
    <property type="entry name" value="Alpha/beta-Hydrolases superfamily protein"/>
    <property type="match status" value="1"/>
</dbReference>
<dbReference type="Gene3D" id="3.40.50.1820">
    <property type="entry name" value="alpha/beta hydrolase"/>
    <property type="match status" value="1"/>
</dbReference>
<dbReference type="Pfam" id="PF12697">
    <property type="entry name" value="Abhydrolase_6"/>
    <property type="match status" value="1"/>
</dbReference>
<evidence type="ECO:0000313" key="3">
    <source>
        <dbReference type="EMBL" id="CAI0423613.1"/>
    </source>
</evidence>
<dbReference type="PANTHER" id="PTHR45763:SF51">
    <property type="entry name" value="ALPHA_BETA-HYDROLASES SUPERFAMILY PROTEIN"/>
    <property type="match status" value="1"/>
</dbReference>
<proteinExistence type="predicted"/>
<gene>
    <name evidence="3" type="ORF">LITE_LOCUS19582</name>
</gene>
<dbReference type="PANTHER" id="PTHR45763">
    <property type="entry name" value="HYDROLASE, ALPHA/BETA FOLD FAMILY PROTEIN, EXPRESSED-RELATED"/>
    <property type="match status" value="1"/>
</dbReference>
<dbReference type="Proteomes" id="UP001154282">
    <property type="component" value="Unassembled WGS sequence"/>
</dbReference>
<dbReference type="SUPFAM" id="SSF53474">
    <property type="entry name" value="alpha/beta-Hydrolases"/>
    <property type="match status" value="1"/>
</dbReference>
<feature type="transmembrane region" description="Helical" evidence="1">
    <location>
        <begin position="113"/>
        <end position="145"/>
    </location>
</feature>
<sequence length="410" mass="46130">MAPGSSRKIYAASARSHTRRAKQSSALTLPSGIFPAVLLVLLAGLVSWGYQAVRPPLPKICGSSDGPPVTASRIQLRDGRHLAYQERGVSKDVAKIKVVFIHGLDVCRLDDVIAIYTSPVCVFICCFGLSFVFVMPSAITIFYILMMLSSQELVEELGMYFVSYDRPGYGESDPHPSRTVKSQVLDIEELADQLGLGPKFYLIGYSLGGQLGWGCLKYIPHRLAGVTLLTPATNYYWPGFPSNLSTEAFYKQPPCDYWSLRVAHYAPWLTHWWNTQKWFPIIGAISKSPHTLSREDKEVAAKLIAKGAHHREHVRQQGQYESLHRDMNLGFGTWEFDPVEMENPFMDKEVSVHLWQGDEDILVPATLQRYIAERHSSWIQYHELAGSGHFFPHLNGMADSIVKTMLNDKQ</sequence>
<dbReference type="AlphaFoldDB" id="A0AAV0KRZ6"/>
<dbReference type="InterPro" id="IPR029058">
    <property type="entry name" value="AB_hydrolase_fold"/>
</dbReference>
<dbReference type="InterPro" id="IPR000073">
    <property type="entry name" value="AB_hydrolase_1"/>
</dbReference>
<name>A0AAV0KRZ6_9ROSI</name>
<keyword evidence="1" id="KW-1133">Transmembrane helix</keyword>
<evidence type="ECO:0000259" key="2">
    <source>
        <dbReference type="Pfam" id="PF12697"/>
    </source>
</evidence>